<keyword evidence="4" id="KW-1185">Reference proteome</keyword>
<dbReference type="Proteomes" id="UP001187343">
    <property type="component" value="Unassembled WGS sequence"/>
</dbReference>
<keyword evidence="1" id="KW-1133">Transmembrane helix</keyword>
<reference evidence="3" key="1">
    <citation type="submission" date="2023-08" db="EMBL/GenBank/DDBJ databases">
        <title>Chromosome-level Genome Assembly of mud carp (Cirrhinus molitorella).</title>
        <authorList>
            <person name="Liu H."/>
        </authorList>
    </citation>
    <scope>NUCLEOTIDE SEQUENCE</scope>
    <source>
        <strain evidence="3">Prfri</strain>
        <tissue evidence="3">Muscle</tissue>
    </source>
</reference>
<dbReference type="AlphaFoldDB" id="A0AA88PZJ6"/>
<comment type="caution">
    <text evidence="3">The sequence shown here is derived from an EMBL/GenBank/DDBJ whole genome shotgun (WGS) entry which is preliminary data.</text>
</comment>
<dbReference type="InterPro" id="IPR036179">
    <property type="entry name" value="Ig-like_dom_sf"/>
</dbReference>
<feature type="transmembrane region" description="Helical" evidence="1">
    <location>
        <begin position="553"/>
        <end position="579"/>
    </location>
</feature>
<keyword evidence="1" id="KW-0472">Membrane</keyword>
<dbReference type="PANTHER" id="PTHR46013">
    <property type="entry name" value="VASCULAR CELL ADHESION MOLECULE 1"/>
    <property type="match status" value="1"/>
</dbReference>
<dbReference type="Gene3D" id="2.60.40.10">
    <property type="entry name" value="Immunoglobulins"/>
    <property type="match status" value="6"/>
</dbReference>
<organism evidence="3 4">
    <name type="scientific">Cirrhinus molitorella</name>
    <name type="common">mud carp</name>
    <dbReference type="NCBI Taxonomy" id="172907"/>
    <lineage>
        <taxon>Eukaryota</taxon>
        <taxon>Metazoa</taxon>
        <taxon>Chordata</taxon>
        <taxon>Craniata</taxon>
        <taxon>Vertebrata</taxon>
        <taxon>Euteleostomi</taxon>
        <taxon>Actinopterygii</taxon>
        <taxon>Neopterygii</taxon>
        <taxon>Teleostei</taxon>
        <taxon>Ostariophysi</taxon>
        <taxon>Cypriniformes</taxon>
        <taxon>Cyprinidae</taxon>
        <taxon>Labeoninae</taxon>
        <taxon>Labeonini</taxon>
        <taxon>Cirrhinus</taxon>
    </lineage>
</organism>
<name>A0AA88PZJ6_9TELE</name>
<dbReference type="InterPro" id="IPR003599">
    <property type="entry name" value="Ig_sub"/>
</dbReference>
<dbReference type="CDD" id="cd00096">
    <property type="entry name" value="Ig"/>
    <property type="match status" value="2"/>
</dbReference>
<dbReference type="InterPro" id="IPR007110">
    <property type="entry name" value="Ig-like_dom"/>
</dbReference>
<dbReference type="InterPro" id="IPR013783">
    <property type="entry name" value="Ig-like_fold"/>
</dbReference>
<evidence type="ECO:0000256" key="1">
    <source>
        <dbReference type="SAM" id="Phobius"/>
    </source>
</evidence>
<evidence type="ECO:0000259" key="2">
    <source>
        <dbReference type="PROSITE" id="PS50835"/>
    </source>
</evidence>
<dbReference type="PANTHER" id="PTHR46013:SF4">
    <property type="entry name" value="B-CELL RECEPTOR CD22-RELATED"/>
    <property type="match status" value="1"/>
</dbReference>
<evidence type="ECO:0000313" key="4">
    <source>
        <dbReference type="Proteomes" id="UP001187343"/>
    </source>
</evidence>
<protein>
    <recommendedName>
        <fullName evidence="2">Ig-like domain-containing protein</fullName>
    </recommendedName>
</protein>
<proteinExistence type="predicted"/>
<accession>A0AA88PZJ6</accession>
<dbReference type="InterPro" id="IPR003598">
    <property type="entry name" value="Ig_sub2"/>
</dbReference>
<sequence>MWYKDGTGKVFDSSSPNTGLLKGEFFGTPTQKNCTTRFNNVNQNHNGSYYFRLEANGVLRLNYRKPTYSQVQLAILEYPPKPTVSVFKDQQEVIEMMEMMEGSSVSLRCSSKIFCPFLPPNLTWSSSLNENITGRQHQIQTELISELNFTVSHRHHKVTFTCNATNQLQQQITTQESRMLRVQYAPKNTSVSVNPAGFVLEGNSVTLSCSSDANPPLLNYTWYRDTEGLLNPVQTGPNLTINNTNSTHSGRYYCTAENKHGTQNTSVLLDVQYVPKNISVWISPAGLVLEGGSVTLSCSSDANPAVNYTWYRDTEGLLNPVQTGPNLTINNTNSTYSGRYYCTAENKHGTQNTSVLLDVQYAPKNTLVSAFPSSSVMEGNPVTLSCSSDANPAELNYTWYTETGSQIQFLQTGYSNIYIVTNPTNGAWYGCKAQNQHGQYNATIQLDVQFVPKISSSCSRSSVIACVCEAHGNPCPTLQWRLSGQVISINSTETSISEEMLGSTGVKSVLTTHHSLMDTDVLQCFSSNIYGSASQMFQAVPPPPDTSFHYPSVLLGAAVGVLVMIIVCIVVVCCERWAVAPDNDRRFVYTNKDILPFIAQSTPEPLHYSSNVFTNTEPSSGEIRGITSRTFSR</sequence>
<dbReference type="PROSITE" id="PS50835">
    <property type="entry name" value="IG_LIKE"/>
    <property type="match status" value="4"/>
</dbReference>
<feature type="domain" description="Ig-like" evidence="2">
    <location>
        <begin position="275"/>
        <end position="358"/>
    </location>
</feature>
<evidence type="ECO:0000313" key="3">
    <source>
        <dbReference type="EMBL" id="KAK2893107.1"/>
    </source>
</evidence>
<dbReference type="EMBL" id="JAUYZG010000012">
    <property type="protein sequence ID" value="KAK2893107.1"/>
    <property type="molecule type" value="Genomic_DNA"/>
</dbReference>
<gene>
    <name evidence="3" type="ORF">Q8A67_013095</name>
</gene>
<keyword evidence="1" id="KW-0812">Transmembrane</keyword>
<dbReference type="Pfam" id="PF13895">
    <property type="entry name" value="Ig_2"/>
    <property type="match status" value="3"/>
</dbReference>
<dbReference type="SMART" id="SM00408">
    <property type="entry name" value="IGc2"/>
    <property type="match status" value="3"/>
</dbReference>
<feature type="domain" description="Ig-like" evidence="2">
    <location>
        <begin position="363"/>
        <end position="449"/>
    </location>
</feature>
<feature type="domain" description="Ig-like" evidence="2">
    <location>
        <begin position="186"/>
        <end position="270"/>
    </location>
</feature>
<dbReference type="SUPFAM" id="SSF48726">
    <property type="entry name" value="Immunoglobulin"/>
    <property type="match status" value="5"/>
</dbReference>
<dbReference type="SMART" id="SM00409">
    <property type="entry name" value="IG"/>
    <property type="match status" value="4"/>
</dbReference>
<feature type="domain" description="Ig-like" evidence="2">
    <location>
        <begin position="82"/>
        <end position="173"/>
    </location>
</feature>